<dbReference type="Pfam" id="PF00353">
    <property type="entry name" value="HemolysinCabind"/>
    <property type="match status" value="3"/>
</dbReference>
<dbReference type="GO" id="GO:0005509">
    <property type="term" value="F:calcium ion binding"/>
    <property type="evidence" value="ECO:0007669"/>
    <property type="project" value="InterPro"/>
</dbReference>
<organism evidence="5 6">
    <name type="scientific">Sphingobium baderi LL03</name>
    <dbReference type="NCBI Taxonomy" id="1114964"/>
    <lineage>
        <taxon>Bacteria</taxon>
        <taxon>Pseudomonadati</taxon>
        <taxon>Pseudomonadota</taxon>
        <taxon>Alphaproteobacteria</taxon>
        <taxon>Sphingomonadales</taxon>
        <taxon>Sphingomonadaceae</taxon>
        <taxon>Sphingobium</taxon>
    </lineage>
</organism>
<dbReference type="EMBL" id="ATIB01000090">
    <property type="protein sequence ID" value="EQA96517.1"/>
    <property type="molecule type" value="Genomic_DNA"/>
</dbReference>
<gene>
    <name evidence="5" type="ORF">L485_24340</name>
</gene>
<dbReference type="SUPFAM" id="SSF141072">
    <property type="entry name" value="CalX-like"/>
    <property type="match status" value="1"/>
</dbReference>
<evidence type="ECO:0000259" key="4">
    <source>
        <dbReference type="Pfam" id="PF03160"/>
    </source>
</evidence>
<dbReference type="PRINTS" id="PR00313">
    <property type="entry name" value="CABNDNGRPT"/>
</dbReference>
<dbReference type="GO" id="GO:0007154">
    <property type="term" value="P:cell communication"/>
    <property type="evidence" value="ECO:0007669"/>
    <property type="project" value="InterPro"/>
</dbReference>
<dbReference type="OrthoDB" id="5469761at2"/>
<dbReference type="eggNOG" id="COG2931">
    <property type="taxonomic scope" value="Bacteria"/>
</dbReference>
<dbReference type="Pfam" id="PF03160">
    <property type="entry name" value="Calx-beta"/>
    <property type="match status" value="1"/>
</dbReference>
<protein>
    <recommendedName>
        <fullName evidence="4">Calx-beta domain-containing protein</fullName>
    </recommendedName>
</protein>
<evidence type="ECO:0000256" key="3">
    <source>
        <dbReference type="ARBA" id="ARBA00022837"/>
    </source>
</evidence>
<keyword evidence="3" id="KW-0106">Calcium</keyword>
<dbReference type="Gene3D" id="2.150.10.10">
    <property type="entry name" value="Serralysin-like metalloprotease, C-terminal"/>
    <property type="match status" value="1"/>
</dbReference>
<keyword evidence="2" id="KW-0677">Repeat</keyword>
<dbReference type="PROSITE" id="PS00330">
    <property type="entry name" value="HEMOLYSIN_CALCIUM"/>
    <property type="match status" value="1"/>
</dbReference>
<accession>T0G8Z9</accession>
<keyword evidence="6" id="KW-1185">Reference proteome</keyword>
<dbReference type="SUPFAM" id="SSF51120">
    <property type="entry name" value="beta-Roll"/>
    <property type="match status" value="1"/>
</dbReference>
<dbReference type="InterPro" id="IPR001343">
    <property type="entry name" value="Hemolysn_Ca-bd"/>
</dbReference>
<name>T0G8Z9_9SPHN</name>
<comment type="caution">
    <text evidence="5">The sequence shown here is derived from an EMBL/GenBank/DDBJ whole genome shotgun (WGS) entry which is preliminary data.</text>
</comment>
<dbReference type="Gene3D" id="2.60.40.2030">
    <property type="match status" value="1"/>
</dbReference>
<dbReference type="Proteomes" id="UP000015524">
    <property type="component" value="Unassembled WGS sequence"/>
</dbReference>
<evidence type="ECO:0000256" key="2">
    <source>
        <dbReference type="ARBA" id="ARBA00022737"/>
    </source>
</evidence>
<dbReference type="RefSeq" id="WP_021247379.1">
    <property type="nucleotide sequence ID" value="NZ_ATIB01000090.1"/>
</dbReference>
<evidence type="ECO:0000313" key="5">
    <source>
        <dbReference type="EMBL" id="EQA96517.1"/>
    </source>
</evidence>
<dbReference type="Gene3D" id="2.160.20.160">
    <property type="match status" value="1"/>
</dbReference>
<feature type="domain" description="Calx-beta" evidence="4">
    <location>
        <begin position="142"/>
        <end position="223"/>
    </location>
</feature>
<evidence type="ECO:0000313" key="6">
    <source>
        <dbReference type="Proteomes" id="UP000015524"/>
    </source>
</evidence>
<reference evidence="5 6" key="1">
    <citation type="journal article" date="2013" name="Genome Announc.">
        <title>Draft Genome Sequence of a Hexachlorocyclohexane-Degrading Bacterium, Sphingobium baderi Strain LL03T.</title>
        <authorList>
            <person name="Kaur J."/>
            <person name="Verma H."/>
            <person name="Tripathi C."/>
            <person name="Khurana J.P."/>
            <person name="Lal R."/>
        </authorList>
    </citation>
    <scope>NUCLEOTIDE SEQUENCE [LARGE SCALE GENOMIC DNA]</scope>
    <source>
        <strain evidence="5 6">LL03</strain>
    </source>
</reference>
<dbReference type="GO" id="GO:0016020">
    <property type="term" value="C:membrane"/>
    <property type="evidence" value="ECO:0007669"/>
    <property type="project" value="InterPro"/>
</dbReference>
<proteinExistence type="predicted"/>
<dbReference type="InterPro" id="IPR003644">
    <property type="entry name" value="Calx_beta"/>
</dbReference>
<dbReference type="InterPro" id="IPR018511">
    <property type="entry name" value="Hemolysin-typ_Ca-bd_CS"/>
</dbReference>
<evidence type="ECO:0000256" key="1">
    <source>
        <dbReference type="ARBA" id="ARBA00022729"/>
    </source>
</evidence>
<dbReference type="PATRIC" id="fig|1114964.3.peg.4779"/>
<dbReference type="InterPro" id="IPR011049">
    <property type="entry name" value="Serralysin-like_metalloprot_C"/>
</dbReference>
<dbReference type="InterPro" id="IPR038081">
    <property type="entry name" value="CalX-like_sf"/>
</dbReference>
<sequence>MARILLDPNDQPLIGGTNDLVFNSAGAENVRIAAGSTTTVYGFQRGGETIQLSGPASSYTITASGANVLITGQDGSVLKLTAGSTAGTILFGDGADSRSLSIVGGQVHLGDQTLANGAATPVTPGAGTYAIAPADGQVFHDEGTTVTFTITRTTATNAETLVYSVSGDTNGGTVNPAIGGEDFLNGGGTVSFAAGETTKTITVQLVGDNLVEGAEGYKVTIFKGASVVAAVAGLINDAVDTNSYTLTNNIDVKTANVFNSQPVYTPGGNDFINSLQDEDVLTGTGANPTLNVTLGSVNDGAESVVAPVLNNIQTVNVGITGNAGGINFQDATGLQELNLNRLTQTNGAAWFEDLDRTTNKLSVNNVTRGGDVHFHYREEVLTGTDETLDLSVNNARVADLHLTADADGGADEGYFFETINLTTTGNNDIDELRIQSNGREDALNGFADGTTRQVLNIVAQGTPNSGSLEINHLGGDNGIGDSGLDEITIEANARVDIAKDKLVPLDDSNDGISTPDLEKVTITGAANVTIDGLDTTKQASGVTLTVDASAMTGNLRLGVQSASDGNSSSTYAYRTDKDLSVISGSGNDEIRTYGVLAGDISTGEGNDIVAIRNNTNSDVADVEGVSTIDAGNGDNVVSARDLLATAGDFNQTANTGYDDVTAARIVTGSGNDIVTVRDLQSGQDWDNKSLTDANADDLYVQVGARIETGAGDDIVSFRRVAEGASVDTGADDDIVNVDINRIPPGASHTVLAGDTNPDVVAIAPGAGTTKEVTAGEVADRLGAVVDMGDGEDIANFAETLSLNANTVTIVGRDAELRSAETVNVTALDTVIVTTTTSKADQDGVTSGVQDDINANVLGTKTLNLTIADQINAATATATGLTQNDGSEVGALIQADVMRFDSALEAINLVSEEKALLTTAALETYRAGTTTAFTLQNLREEIALSLRAHEATGVSAGALVDDTLLAIDTTTGVVSTPGSAADVILNLDYDGARALNNFAELLAEAAAPGQSFDIDLHINQTTTDTAATNAAGNNGNDASTTDDDAMQIENFAIKFADGESHSIDANGFGDVAFRGAGLRPAAVAGDVSSTASTSFTVWSAAAAGKTIAIDAVNADTIRVLNADGSAVTAANVVLRVDASNNYTIQTGSGSDTIDMRADDVRSDDVSTPLDRADRIDAGAGRDTLIVNGTDSLGTNNNIEGGVSSTIIDDDVFAGLRGIEKILVDGDYTGVGAKSLDITLDEEAKATGVDAIALVGTYEQELNLEIGNNFVVATGADNANGQLTSADSALVVDASLHTGWTRLNIESKDDDTDIQHVNLDVRIDSDGGAQVNLVNSGDEDAQVEFRVYTADENDSLTISSTNAGNADGLVDINVTTGSFDKLIVLEGEGYDNGVAEGAMGSVVIDTAWTGTAFEVDASALLDTDLNSATGGLNITASAGETAKLTLRGTQNDDIVTGGQGADLIEGGAGDDVLTGDEVINQNELEVVTFAATYDAGDVITVTHDGDTITVTITTDGTTGAAVAEAFKLFDDTGVDPAMAGITVAGTQFGNASAAFDGPTRQLRLLGATAGTDYVVSATVDNTGDNVLQGQTWTAAAEGAALVLVFNGNTYTISDANASADAGYVALGAAVTALGGVLTLNGADDAGVMDGFTITGPASGAAFPLVTAVDVGTLAYVPGDAGNDQANPLVVTETLARTVLGDADVIHGGAGDDIIAGLKGGDTLDGGDGVDTLDYTLSLQGVNVDLAANTASGGDAQGDIISNFEDVWGSAYNDVLTGNGDANYLDGGRGDDVLSGGAGDDTLLAGDGADTVTGGLGSDYIDLGNADGAQDTVVFGSGDGFDTIVNFEAGTDKIQLTGFADRDLIPGSLLHQAGTNTNDAISGNNTELLVVSGAVVGAGTEQADIANALGAAFNLSSLADGKVLFSVSNGADSWVGIYTDNGADDVIQASEIEVLGHFSGSLVTQADFWLPAV</sequence>
<keyword evidence="1" id="KW-0732">Signal</keyword>